<keyword evidence="2" id="KW-1003">Cell membrane</keyword>
<dbReference type="InterPro" id="IPR000727">
    <property type="entry name" value="T_SNARE_dom"/>
</dbReference>
<sequence length="525" mass="56318">MKLNLPITNRENDYPDSFVIVSTTDTKGLITYCNKPFIEISGYEEHELIGANHNVIRHPDMPPAAFKDLWATVKTGKAWRGIVKNRCKNGDHYWVDAYVTPVYEGDTLVGYQSVRTKPTRAQIDAAERLYARVRERKLEDLPRPLLPEPSHRAWLTAAFGAVGLGAVAAAWVGSIWAGLATLVLGLVLAQISASAIFRHIGESVRMAKAIASGDLTSPIHVSGNNETAEVLQSIKMLQSRLATVMGHIQESATGVADAAGQLAQATNATHRLMEQQHQETDMVATAMNEMSATVAEVANNTSAAADAAHQASGDAQNGRAVVRTSVDGIRQLAEGVGEAAQTIAHLEAESANIGKILDVIRGIAGQTNLLALNAAIEAARAGEQGRGFAVVADEVRALAQRTQESTQEIQEMIARLQDGAQNAVAIMQRGREQAEQSVGSAGETDSSLDAIAQSVERINDMNAQIATATEEQSAVVEEMNRNVESIRHLSTETLQSTDGVVSATSHLEDLAGRLMGVAHQYKTER</sequence>
<feature type="domain" description="HAMP" evidence="16">
    <location>
        <begin position="194"/>
        <end position="246"/>
    </location>
</feature>
<dbReference type="CDD" id="cd11386">
    <property type="entry name" value="MCP_signal"/>
    <property type="match status" value="1"/>
</dbReference>
<comment type="subcellular location">
    <subcellularLocation>
        <location evidence="1">Cell inner membrane</location>
        <topology evidence="1">Multi-pass membrane protein</topology>
    </subcellularLocation>
</comment>
<dbReference type="SMART" id="SM00283">
    <property type="entry name" value="MA"/>
    <property type="match status" value="1"/>
</dbReference>
<evidence type="ECO:0000256" key="2">
    <source>
        <dbReference type="ARBA" id="ARBA00022475"/>
    </source>
</evidence>
<evidence type="ECO:0000256" key="11">
    <source>
        <dbReference type="PROSITE-ProRule" id="PRU00284"/>
    </source>
</evidence>
<evidence type="ECO:0000313" key="17">
    <source>
        <dbReference type="EMBL" id="NEV64577.1"/>
    </source>
</evidence>
<dbReference type="PROSITE" id="PS50112">
    <property type="entry name" value="PAS"/>
    <property type="match status" value="1"/>
</dbReference>
<dbReference type="AlphaFoldDB" id="A0A6M0K7F6"/>
<feature type="domain" description="Methyl-accepting transducer" evidence="13">
    <location>
        <begin position="251"/>
        <end position="487"/>
    </location>
</feature>
<keyword evidence="5" id="KW-0997">Cell inner membrane</keyword>
<dbReference type="Proteomes" id="UP000483379">
    <property type="component" value="Unassembled WGS sequence"/>
</dbReference>
<evidence type="ECO:0000256" key="12">
    <source>
        <dbReference type="SAM" id="Phobius"/>
    </source>
</evidence>
<dbReference type="PROSITE" id="PS50885">
    <property type="entry name" value="HAMP"/>
    <property type="match status" value="1"/>
</dbReference>
<evidence type="ECO:0000256" key="1">
    <source>
        <dbReference type="ARBA" id="ARBA00004429"/>
    </source>
</evidence>
<dbReference type="InterPro" id="IPR000014">
    <property type="entry name" value="PAS"/>
</dbReference>
<keyword evidence="6 12" id="KW-0812">Transmembrane</keyword>
<dbReference type="PROSITE" id="PS50111">
    <property type="entry name" value="CHEMOTAXIS_TRANSDUC_2"/>
    <property type="match status" value="1"/>
</dbReference>
<dbReference type="NCBIfam" id="TIGR00229">
    <property type="entry name" value="sensory_box"/>
    <property type="match status" value="1"/>
</dbReference>
<keyword evidence="8 12" id="KW-0472">Membrane</keyword>
<evidence type="ECO:0000256" key="7">
    <source>
        <dbReference type="ARBA" id="ARBA00022989"/>
    </source>
</evidence>
<dbReference type="SUPFAM" id="SSF58104">
    <property type="entry name" value="Methyl-accepting chemotaxis protein (MCP) signaling domain"/>
    <property type="match status" value="1"/>
</dbReference>
<evidence type="ECO:0000313" key="18">
    <source>
        <dbReference type="Proteomes" id="UP000483379"/>
    </source>
</evidence>
<dbReference type="Gene3D" id="1.10.287.950">
    <property type="entry name" value="Methyl-accepting chemotaxis protein"/>
    <property type="match status" value="1"/>
</dbReference>
<evidence type="ECO:0000256" key="4">
    <source>
        <dbReference type="ARBA" id="ARBA00022500"/>
    </source>
</evidence>
<feature type="domain" description="PAS" evidence="14">
    <location>
        <begin position="25"/>
        <end position="60"/>
    </location>
</feature>
<dbReference type="Pfam" id="PF00015">
    <property type="entry name" value="MCPsignal"/>
    <property type="match status" value="1"/>
</dbReference>
<evidence type="ECO:0000256" key="3">
    <source>
        <dbReference type="ARBA" id="ARBA00022481"/>
    </source>
</evidence>
<dbReference type="FunFam" id="3.30.450.20:FF:000046">
    <property type="entry name" value="Aerotaxis sensor receptor"/>
    <property type="match status" value="1"/>
</dbReference>
<keyword evidence="7 12" id="KW-1133">Transmembrane helix</keyword>
<evidence type="ECO:0000256" key="5">
    <source>
        <dbReference type="ARBA" id="ARBA00022519"/>
    </source>
</evidence>
<dbReference type="Pfam" id="PF00672">
    <property type="entry name" value="HAMP"/>
    <property type="match status" value="1"/>
</dbReference>
<dbReference type="FunFam" id="1.10.287.950:FF:000001">
    <property type="entry name" value="Methyl-accepting chemotaxis sensory transducer"/>
    <property type="match status" value="1"/>
</dbReference>
<evidence type="ECO:0000256" key="9">
    <source>
        <dbReference type="ARBA" id="ARBA00023224"/>
    </source>
</evidence>
<keyword evidence="4" id="KW-0145">Chemotaxis</keyword>
<evidence type="ECO:0000259" key="13">
    <source>
        <dbReference type="PROSITE" id="PS50111"/>
    </source>
</evidence>
<comment type="caution">
    <text evidence="17">The sequence shown here is derived from an EMBL/GenBank/DDBJ whole genome shotgun (WGS) entry which is preliminary data.</text>
</comment>
<dbReference type="InterPro" id="IPR035965">
    <property type="entry name" value="PAS-like_dom_sf"/>
</dbReference>
<organism evidence="17 18">
    <name type="scientific">Thiorhodococcus minor</name>
    <dbReference type="NCBI Taxonomy" id="57489"/>
    <lineage>
        <taxon>Bacteria</taxon>
        <taxon>Pseudomonadati</taxon>
        <taxon>Pseudomonadota</taxon>
        <taxon>Gammaproteobacteria</taxon>
        <taxon>Chromatiales</taxon>
        <taxon>Chromatiaceae</taxon>
        <taxon>Thiorhodococcus</taxon>
    </lineage>
</organism>
<dbReference type="InterPro" id="IPR003660">
    <property type="entry name" value="HAMP_dom"/>
</dbReference>
<dbReference type="InterPro" id="IPR004089">
    <property type="entry name" value="MCPsignal_dom"/>
</dbReference>
<dbReference type="PROSITE" id="PS50192">
    <property type="entry name" value="T_SNARE"/>
    <property type="match status" value="1"/>
</dbReference>
<dbReference type="EMBL" id="JAAIJQ010000099">
    <property type="protein sequence ID" value="NEV64577.1"/>
    <property type="molecule type" value="Genomic_DNA"/>
</dbReference>
<gene>
    <name evidence="17" type="ORF">G3446_22365</name>
</gene>
<dbReference type="GO" id="GO:0052131">
    <property type="term" value="P:positive aerotaxis"/>
    <property type="evidence" value="ECO:0007669"/>
    <property type="project" value="UniProtKB-ARBA"/>
</dbReference>
<accession>A0A6M0K7F6</accession>
<name>A0A6M0K7F6_9GAMM</name>
<comment type="similarity">
    <text evidence="10">Belongs to the methyl-accepting chemotaxis (MCP) protein family.</text>
</comment>
<dbReference type="PANTHER" id="PTHR32089">
    <property type="entry name" value="METHYL-ACCEPTING CHEMOTAXIS PROTEIN MCPB"/>
    <property type="match status" value="1"/>
</dbReference>
<dbReference type="SUPFAM" id="SSF55785">
    <property type="entry name" value="PYP-like sensor domain (PAS domain)"/>
    <property type="match status" value="1"/>
</dbReference>
<dbReference type="Gene3D" id="3.30.450.20">
    <property type="entry name" value="PAS domain"/>
    <property type="match status" value="1"/>
</dbReference>
<dbReference type="InterPro" id="IPR013655">
    <property type="entry name" value="PAS_fold_3"/>
</dbReference>
<dbReference type="RefSeq" id="WP_164455451.1">
    <property type="nucleotide sequence ID" value="NZ_JAAIJQ010000099.1"/>
</dbReference>
<dbReference type="PANTHER" id="PTHR32089:SF112">
    <property type="entry name" value="LYSOZYME-LIKE PROTEIN-RELATED"/>
    <property type="match status" value="1"/>
</dbReference>
<keyword evidence="9 11" id="KW-0807">Transducer</keyword>
<keyword evidence="18" id="KW-1185">Reference proteome</keyword>
<keyword evidence="3" id="KW-0488">Methylation</keyword>
<evidence type="ECO:0000259" key="16">
    <source>
        <dbReference type="PROSITE" id="PS50885"/>
    </source>
</evidence>
<evidence type="ECO:0000256" key="6">
    <source>
        <dbReference type="ARBA" id="ARBA00022692"/>
    </source>
</evidence>
<dbReference type="Pfam" id="PF08447">
    <property type="entry name" value="PAS_3"/>
    <property type="match status" value="1"/>
</dbReference>
<dbReference type="GO" id="GO:0007165">
    <property type="term" value="P:signal transduction"/>
    <property type="evidence" value="ECO:0007669"/>
    <property type="project" value="UniProtKB-KW"/>
</dbReference>
<proteinExistence type="inferred from homology"/>
<feature type="transmembrane region" description="Helical" evidence="12">
    <location>
        <begin position="178"/>
        <end position="197"/>
    </location>
</feature>
<dbReference type="CDD" id="cd00130">
    <property type="entry name" value="PAS"/>
    <property type="match status" value="1"/>
</dbReference>
<reference evidence="17 18" key="1">
    <citation type="submission" date="2020-02" db="EMBL/GenBank/DDBJ databases">
        <title>Genome sequences of Thiorhodococcus mannitoliphagus and Thiorhodococcus minor, purple sulfur photosynthetic bacteria in the gammaproteobacterial family, Chromatiaceae.</title>
        <authorList>
            <person name="Aviles F.A."/>
            <person name="Meyer T.E."/>
            <person name="Kyndt J.A."/>
        </authorList>
    </citation>
    <scope>NUCLEOTIDE SEQUENCE [LARGE SCALE GENOMIC DNA]</scope>
    <source>
        <strain evidence="17 18">DSM 11518</strain>
    </source>
</reference>
<feature type="domain" description="T-SNARE coiled-coil homology" evidence="15">
    <location>
        <begin position="438"/>
        <end position="486"/>
    </location>
</feature>
<dbReference type="GO" id="GO:0005886">
    <property type="term" value="C:plasma membrane"/>
    <property type="evidence" value="ECO:0007669"/>
    <property type="project" value="UniProtKB-SubCell"/>
</dbReference>
<feature type="transmembrane region" description="Helical" evidence="12">
    <location>
        <begin position="153"/>
        <end position="172"/>
    </location>
</feature>
<evidence type="ECO:0000259" key="14">
    <source>
        <dbReference type="PROSITE" id="PS50112"/>
    </source>
</evidence>
<protein>
    <submittedName>
        <fullName evidence="17">Methyl-accepting chemotaxis protein</fullName>
    </submittedName>
</protein>
<evidence type="ECO:0000259" key="15">
    <source>
        <dbReference type="PROSITE" id="PS50192"/>
    </source>
</evidence>
<evidence type="ECO:0000256" key="8">
    <source>
        <dbReference type="ARBA" id="ARBA00023136"/>
    </source>
</evidence>
<evidence type="ECO:0000256" key="10">
    <source>
        <dbReference type="ARBA" id="ARBA00029447"/>
    </source>
</evidence>